<dbReference type="Gene3D" id="1.25.40.10">
    <property type="entry name" value="Tetratricopeptide repeat domain"/>
    <property type="match status" value="1"/>
</dbReference>
<gene>
    <name evidence="4" type="ORF">DFP72DRAFT_1066654</name>
</gene>
<evidence type="ECO:0000256" key="1">
    <source>
        <dbReference type="ARBA" id="ARBA00022737"/>
    </source>
</evidence>
<organism evidence="4 5">
    <name type="scientific">Ephemerocybe angulata</name>
    <dbReference type="NCBI Taxonomy" id="980116"/>
    <lineage>
        <taxon>Eukaryota</taxon>
        <taxon>Fungi</taxon>
        <taxon>Dikarya</taxon>
        <taxon>Basidiomycota</taxon>
        <taxon>Agaricomycotina</taxon>
        <taxon>Agaricomycetes</taxon>
        <taxon>Agaricomycetidae</taxon>
        <taxon>Agaricales</taxon>
        <taxon>Agaricineae</taxon>
        <taxon>Psathyrellaceae</taxon>
        <taxon>Ephemerocybe</taxon>
    </lineage>
</organism>
<keyword evidence="1" id="KW-0677">Repeat</keyword>
<feature type="domain" description="Nephrocystin 3-like N-terminal" evidence="3">
    <location>
        <begin position="80"/>
        <end position="206"/>
    </location>
</feature>
<dbReference type="InterPro" id="IPR011990">
    <property type="entry name" value="TPR-like_helical_dom_sf"/>
</dbReference>
<comment type="caution">
    <text evidence="4">The sequence shown here is derived from an EMBL/GenBank/DDBJ whole genome shotgun (WGS) entry which is preliminary data.</text>
</comment>
<evidence type="ECO:0000313" key="5">
    <source>
        <dbReference type="Proteomes" id="UP000521943"/>
    </source>
</evidence>
<evidence type="ECO:0000259" key="3">
    <source>
        <dbReference type="Pfam" id="PF24883"/>
    </source>
</evidence>
<accession>A0A8H6M675</accession>
<dbReference type="EMBL" id="JACGCI010000026">
    <property type="protein sequence ID" value="KAF6756290.1"/>
    <property type="molecule type" value="Genomic_DNA"/>
</dbReference>
<dbReference type="InterPro" id="IPR056884">
    <property type="entry name" value="NPHP3-like_N"/>
</dbReference>
<evidence type="ECO:0000313" key="4">
    <source>
        <dbReference type="EMBL" id="KAF6756290.1"/>
    </source>
</evidence>
<feature type="compositionally biased region" description="Basic residues" evidence="2">
    <location>
        <begin position="892"/>
        <end position="903"/>
    </location>
</feature>
<feature type="region of interest" description="Disordered" evidence="2">
    <location>
        <begin position="877"/>
        <end position="909"/>
    </location>
</feature>
<reference evidence="4 5" key="1">
    <citation type="submission" date="2020-07" db="EMBL/GenBank/DDBJ databases">
        <title>Comparative genomics of pyrophilous fungi reveals a link between fire events and developmental genes.</title>
        <authorList>
            <consortium name="DOE Joint Genome Institute"/>
            <person name="Steindorff A.S."/>
            <person name="Carver A."/>
            <person name="Calhoun S."/>
            <person name="Stillman K."/>
            <person name="Liu H."/>
            <person name="Lipzen A."/>
            <person name="Pangilinan J."/>
            <person name="Labutti K."/>
            <person name="Bruns T.D."/>
            <person name="Grigoriev I.V."/>
        </authorList>
    </citation>
    <scope>NUCLEOTIDE SEQUENCE [LARGE SCALE GENOMIC DNA]</scope>
    <source>
        <strain evidence="4 5">CBS 144469</strain>
    </source>
</reference>
<sequence>MQNVGNANFGPNYGSFTQQSVGDYSGAELLKILSKRVFPSAIHDSHDREDAPKCHPGTNISILEEIMGFVSKPYVDTEVGKIMWLTGPGGTGKTAILGTIADKCQDEGILAPNFFFSSSSSDWRCLVATLASQLWGRKDLPGIQEHILSALRNSPLIFTKSLKQQFDYIIVAPLSRSLKQRGGSNSATPVILIDGLDECNADQSITTSDKVLSAVGLKRNAKATILRFIVHVVNNPYIPIRVLVGSRAEHAILNFVENEGKAFVRKLVLDFEPGADIALFCEARFSFIRRTLSPDLPEDWPGEERKRTFLDHVSGRFICAAKAMRYVEGVSSKDTGKGTPDERLERLLRLHLSPTLLFALSIRTIFKISRETPDELYERGTEAWHRHDTSDTFKGIHLAKAIAFYREAQRLEAVEGTTDGPARAENPALEAMDSANRPWWAPMHNHPILSALKRRRSEKTSAEELYMMGARAWAEYLGNDQKSSQQLEDALEHYRKALQLTRGEHRLRQIILLDLIFALLENESPSQEDLALIEEHFADLQGIKPLESNTRCYYIVTKLGGYYEELWKTSSQESDFESCIVNYSLAANYGTSKEDGVELFLVIAELHLRRKESSHKKKALEAFRSARSACPQTEEWIHERYQIAKGLYVTHTRLSNAGKDKAHLESAIAECGSALDLRAPQEDRLQLLVDYVRYVWVLLDNYEGTPAAAVLKKAATHGREALDWFNNTGDNDGAKHTVIVLLANILSYPSEILRKKDLDEALLLYERAEVVAPMDGDLLSKMADAVWLKSQRTNDFEGLQKAINIFVRAYDETAQKLRPSIANNIATIYLEKADNTNVPDLKLAREYYSKAEKDSTEDGRPYFAEKIKEIDDAVKELEGGERGTENQEVAPRKKVSGQRRQATRKSTLE</sequence>
<dbReference type="OrthoDB" id="3228837at2759"/>
<keyword evidence="5" id="KW-1185">Reference proteome</keyword>
<name>A0A8H6M675_9AGAR</name>
<dbReference type="SUPFAM" id="SSF52540">
    <property type="entry name" value="P-loop containing nucleoside triphosphate hydrolases"/>
    <property type="match status" value="1"/>
</dbReference>
<evidence type="ECO:0000256" key="2">
    <source>
        <dbReference type="SAM" id="MobiDB-lite"/>
    </source>
</evidence>
<dbReference type="InterPro" id="IPR027417">
    <property type="entry name" value="P-loop_NTPase"/>
</dbReference>
<dbReference type="AlphaFoldDB" id="A0A8H6M675"/>
<dbReference type="Proteomes" id="UP000521943">
    <property type="component" value="Unassembled WGS sequence"/>
</dbReference>
<protein>
    <recommendedName>
        <fullName evidence="3">Nephrocystin 3-like N-terminal domain-containing protein</fullName>
    </recommendedName>
</protein>
<dbReference type="Gene3D" id="3.40.50.300">
    <property type="entry name" value="P-loop containing nucleotide triphosphate hydrolases"/>
    <property type="match status" value="1"/>
</dbReference>
<proteinExistence type="predicted"/>
<dbReference type="Pfam" id="PF24883">
    <property type="entry name" value="NPHP3_N"/>
    <property type="match status" value="1"/>
</dbReference>